<organism evidence="3">
    <name type="scientific">Oryza meridionalis</name>
    <dbReference type="NCBI Taxonomy" id="40149"/>
    <lineage>
        <taxon>Eukaryota</taxon>
        <taxon>Viridiplantae</taxon>
        <taxon>Streptophyta</taxon>
        <taxon>Embryophyta</taxon>
        <taxon>Tracheophyta</taxon>
        <taxon>Spermatophyta</taxon>
        <taxon>Magnoliopsida</taxon>
        <taxon>Liliopsida</taxon>
        <taxon>Poales</taxon>
        <taxon>Poaceae</taxon>
        <taxon>BOP clade</taxon>
        <taxon>Oryzoideae</taxon>
        <taxon>Oryzeae</taxon>
        <taxon>Oryzinae</taxon>
        <taxon>Oryza</taxon>
    </lineage>
</organism>
<feature type="compositionally biased region" description="Basic and acidic residues" evidence="1">
    <location>
        <begin position="87"/>
        <end position="99"/>
    </location>
</feature>
<dbReference type="InterPro" id="IPR017884">
    <property type="entry name" value="SANT_dom"/>
</dbReference>
<evidence type="ECO:0000313" key="3">
    <source>
        <dbReference type="EnsemblPlants" id="OMERI01G06180.1"/>
    </source>
</evidence>
<proteinExistence type="predicted"/>
<sequence length="269" mass="30965">MFLILWLGIRNSKRKMSDLGPQWSKDELMRFYEAYRRHGKNWKKVSASVGGKSADTVEALYSVHRDESKSHKGSDQTVRASGKVRKREATGQKEKEAPHAHRSYHERRTSGLSSFKKRYYGDKGDPKPLVHLEGMILHRLTEGRKALQLRDPNKGSKLKRKMSDLGPQWSKDELMRFYEAYRRHGKNWKKVSASVGGKSADTVEALYSVHRDESKSHKGSDQTVRASGKVRKREATGQKEKEAPHAHRSYHERRTSGLSSFKKRYYGGH</sequence>
<feature type="compositionally biased region" description="Basic and acidic residues" evidence="1">
    <location>
        <begin position="233"/>
        <end position="245"/>
    </location>
</feature>
<feature type="region of interest" description="Disordered" evidence="1">
    <location>
        <begin position="210"/>
        <end position="269"/>
    </location>
</feature>
<dbReference type="Gramene" id="OMERI01G06180.1">
    <property type="protein sequence ID" value="OMERI01G06180.1"/>
    <property type="gene ID" value="OMERI01G06180"/>
</dbReference>
<dbReference type="GO" id="GO:0005654">
    <property type="term" value="C:nucleoplasm"/>
    <property type="evidence" value="ECO:0007669"/>
    <property type="project" value="TreeGrafter"/>
</dbReference>
<feature type="compositionally biased region" description="Basic and acidic residues" evidence="1">
    <location>
        <begin position="64"/>
        <end position="74"/>
    </location>
</feature>
<reference evidence="3" key="2">
    <citation type="submission" date="2018-05" db="EMBL/GenBank/DDBJ databases">
        <title>OmerRS3 (Oryza meridionalis Reference Sequence Version 3).</title>
        <authorList>
            <person name="Zhang J."/>
            <person name="Kudrna D."/>
            <person name="Lee S."/>
            <person name="Talag J."/>
            <person name="Welchert J."/>
            <person name="Wing R.A."/>
        </authorList>
    </citation>
    <scope>NUCLEOTIDE SEQUENCE [LARGE SCALE GENOMIC DNA]</scope>
    <source>
        <strain evidence="3">cv. OR44</strain>
    </source>
</reference>
<dbReference type="SUPFAM" id="SSF46689">
    <property type="entry name" value="Homeodomain-like"/>
    <property type="match status" value="2"/>
</dbReference>
<dbReference type="GO" id="GO:0006357">
    <property type="term" value="P:regulation of transcription by RNA polymerase II"/>
    <property type="evidence" value="ECO:0007669"/>
    <property type="project" value="TreeGrafter"/>
</dbReference>
<evidence type="ECO:0000259" key="2">
    <source>
        <dbReference type="PROSITE" id="PS51293"/>
    </source>
</evidence>
<feature type="domain" description="SANT" evidence="2">
    <location>
        <begin position="18"/>
        <end position="69"/>
    </location>
</feature>
<protein>
    <recommendedName>
        <fullName evidence="2">SANT domain-containing protein</fullName>
    </recommendedName>
</protein>
<dbReference type="GO" id="GO:0003677">
    <property type="term" value="F:DNA binding"/>
    <property type="evidence" value="ECO:0007669"/>
    <property type="project" value="TreeGrafter"/>
</dbReference>
<dbReference type="PROSITE" id="PS51293">
    <property type="entry name" value="SANT"/>
    <property type="match status" value="2"/>
</dbReference>
<dbReference type="Gene3D" id="1.10.10.60">
    <property type="entry name" value="Homeodomain-like"/>
    <property type="match status" value="2"/>
</dbReference>
<dbReference type="EnsemblPlants" id="OMERI01G06180.1">
    <property type="protein sequence ID" value="OMERI01G06180.1"/>
    <property type="gene ID" value="OMERI01G06180"/>
</dbReference>
<name>A0A0E0BYJ0_9ORYZ</name>
<dbReference type="Proteomes" id="UP000008021">
    <property type="component" value="Chromosome 1"/>
</dbReference>
<dbReference type="InterPro" id="IPR009057">
    <property type="entry name" value="Homeodomain-like_sf"/>
</dbReference>
<dbReference type="HOGENOM" id="CLU_1035783_0_0_1"/>
<dbReference type="AlphaFoldDB" id="A0A0E0BYJ0"/>
<dbReference type="PANTHER" id="PTHR21689:SF5">
    <property type="entry name" value="PROTEIN ALWAYS EARLY 1-RELATED"/>
    <property type="match status" value="1"/>
</dbReference>
<dbReference type="SMART" id="SM00717">
    <property type="entry name" value="SANT"/>
    <property type="match status" value="2"/>
</dbReference>
<reference evidence="3" key="1">
    <citation type="submission" date="2015-04" db="UniProtKB">
        <authorList>
            <consortium name="EnsemblPlants"/>
        </authorList>
    </citation>
    <scope>IDENTIFICATION</scope>
</reference>
<accession>A0A0E0BYJ0</accession>
<dbReference type="GO" id="GO:0006351">
    <property type="term" value="P:DNA-templated transcription"/>
    <property type="evidence" value="ECO:0007669"/>
    <property type="project" value="InterPro"/>
</dbReference>
<dbReference type="InterPro" id="IPR001005">
    <property type="entry name" value="SANT/Myb"/>
</dbReference>
<dbReference type="GO" id="GO:0017053">
    <property type="term" value="C:transcription repressor complex"/>
    <property type="evidence" value="ECO:0007669"/>
    <property type="project" value="InterPro"/>
</dbReference>
<dbReference type="Pfam" id="PF00249">
    <property type="entry name" value="Myb_DNA-binding"/>
    <property type="match status" value="2"/>
</dbReference>
<evidence type="ECO:0000256" key="1">
    <source>
        <dbReference type="SAM" id="MobiDB-lite"/>
    </source>
</evidence>
<dbReference type="InterPro" id="IPR010561">
    <property type="entry name" value="LIN-9/ALY1"/>
</dbReference>
<dbReference type="CDD" id="cd00167">
    <property type="entry name" value="SANT"/>
    <property type="match status" value="2"/>
</dbReference>
<keyword evidence="4" id="KW-1185">Reference proteome</keyword>
<evidence type="ECO:0000313" key="4">
    <source>
        <dbReference type="Proteomes" id="UP000008021"/>
    </source>
</evidence>
<feature type="domain" description="SANT" evidence="2">
    <location>
        <begin position="164"/>
        <end position="215"/>
    </location>
</feature>
<dbReference type="GO" id="GO:0051726">
    <property type="term" value="P:regulation of cell cycle"/>
    <property type="evidence" value="ECO:0007669"/>
    <property type="project" value="TreeGrafter"/>
</dbReference>
<feature type="region of interest" description="Disordered" evidence="1">
    <location>
        <begin position="64"/>
        <end position="120"/>
    </location>
</feature>
<dbReference type="STRING" id="40149.A0A0E0BYJ0"/>
<dbReference type="PANTHER" id="PTHR21689">
    <property type="entry name" value="LIN-9"/>
    <property type="match status" value="1"/>
</dbReference>
<feature type="compositionally biased region" description="Basic and acidic residues" evidence="1">
    <location>
        <begin position="210"/>
        <end position="220"/>
    </location>
</feature>